<evidence type="ECO:0000313" key="2">
    <source>
        <dbReference type="EMBL" id="CAF9925771.1"/>
    </source>
</evidence>
<feature type="chain" id="PRO_5034219215" evidence="1">
    <location>
        <begin position="33"/>
        <end position="284"/>
    </location>
</feature>
<organism evidence="2 3">
    <name type="scientific">Heterodermia speciosa</name>
    <dbReference type="NCBI Taxonomy" id="116794"/>
    <lineage>
        <taxon>Eukaryota</taxon>
        <taxon>Fungi</taxon>
        <taxon>Dikarya</taxon>
        <taxon>Ascomycota</taxon>
        <taxon>Pezizomycotina</taxon>
        <taxon>Lecanoromycetes</taxon>
        <taxon>OSLEUM clade</taxon>
        <taxon>Lecanoromycetidae</taxon>
        <taxon>Caliciales</taxon>
        <taxon>Physciaceae</taxon>
        <taxon>Heterodermia</taxon>
    </lineage>
</organism>
<protein>
    <submittedName>
        <fullName evidence="2">Uncharacterized protein</fullName>
    </submittedName>
</protein>
<evidence type="ECO:0000256" key="1">
    <source>
        <dbReference type="SAM" id="SignalP"/>
    </source>
</evidence>
<evidence type="ECO:0000313" key="3">
    <source>
        <dbReference type="Proteomes" id="UP000664521"/>
    </source>
</evidence>
<reference evidence="2" key="1">
    <citation type="submission" date="2021-03" db="EMBL/GenBank/DDBJ databases">
        <authorList>
            <person name="Tagirdzhanova G."/>
        </authorList>
    </citation>
    <scope>NUCLEOTIDE SEQUENCE</scope>
</reference>
<name>A0A8H3FJG5_9LECA</name>
<accession>A0A8H3FJG5</accession>
<sequence length="284" mass="31332">MLGFNNYRQGLRTLMILVVSILSFLVFQHHHASPSTTDLGRTTSSTKDSSTELAKRAVPFGQDQPHNFSNSVYASEPQRRIRKRTLSYFDAICKGEKQLLNIARGAFKGTGSGQQFSFQDIENAGWTVDSDFILNIPAAMRPALEQFGISADADAMKLRYATQGKAIVCPDNAGPGYFLNGMREARGLPEIPEGTKQFAQALPKINRWSDVVWGIWADTPGGTAGSLQYIFRDNIVTPETRAIIDEAIAPKKLETRPGQDSHSLRTNLQDKLLWGLLMELGSPG</sequence>
<keyword evidence="3" id="KW-1185">Reference proteome</keyword>
<dbReference type="EMBL" id="CAJPDS010000039">
    <property type="protein sequence ID" value="CAF9925771.1"/>
    <property type="molecule type" value="Genomic_DNA"/>
</dbReference>
<dbReference type="Proteomes" id="UP000664521">
    <property type="component" value="Unassembled WGS sequence"/>
</dbReference>
<dbReference type="AlphaFoldDB" id="A0A8H3FJG5"/>
<dbReference type="OrthoDB" id="5337308at2759"/>
<keyword evidence="1" id="KW-0732">Signal</keyword>
<feature type="signal peptide" evidence="1">
    <location>
        <begin position="1"/>
        <end position="32"/>
    </location>
</feature>
<proteinExistence type="predicted"/>
<gene>
    <name evidence="2" type="ORF">HETSPECPRED_005927</name>
</gene>
<comment type="caution">
    <text evidence="2">The sequence shown here is derived from an EMBL/GenBank/DDBJ whole genome shotgun (WGS) entry which is preliminary data.</text>
</comment>